<gene>
    <name evidence="2" type="ORF">KIW84_073281</name>
</gene>
<dbReference type="Proteomes" id="UP001058974">
    <property type="component" value="Chromosome 7"/>
</dbReference>
<feature type="region of interest" description="Disordered" evidence="1">
    <location>
        <begin position="150"/>
        <end position="214"/>
    </location>
</feature>
<proteinExistence type="predicted"/>
<dbReference type="AlphaFoldDB" id="A0A9D4ZWE2"/>
<keyword evidence="3" id="KW-1185">Reference proteome</keyword>
<dbReference type="PANTHER" id="PTHR12601:SF45">
    <property type="entry name" value="PROTEIN REDUCED CHLOROPLAST COVERAGE 3"/>
    <property type="match status" value="1"/>
</dbReference>
<dbReference type="PANTHER" id="PTHR12601">
    <property type="entry name" value="EUKARYOTIC TRANSLATION INITIATION FACTOR 3 SUBUNIT EIF-3"/>
    <property type="match status" value="1"/>
</dbReference>
<dbReference type="InterPro" id="IPR011990">
    <property type="entry name" value="TPR-like_helical_dom_sf"/>
</dbReference>
<dbReference type="InterPro" id="IPR027523">
    <property type="entry name" value="CLU_prot"/>
</dbReference>
<dbReference type="EMBL" id="JAMSHJ010000007">
    <property type="protein sequence ID" value="KAI5387066.1"/>
    <property type="molecule type" value="Genomic_DNA"/>
</dbReference>
<dbReference type="GO" id="GO:0005737">
    <property type="term" value="C:cytoplasm"/>
    <property type="evidence" value="ECO:0007669"/>
    <property type="project" value="TreeGrafter"/>
</dbReference>
<evidence type="ECO:0000313" key="3">
    <source>
        <dbReference type="Proteomes" id="UP001058974"/>
    </source>
</evidence>
<dbReference type="Gramene" id="Psat07G0328100-T1">
    <property type="protein sequence ID" value="KAI5387066.1"/>
    <property type="gene ID" value="KIW84_073281"/>
</dbReference>
<name>A0A9D4ZWE2_PEA</name>
<protein>
    <submittedName>
        <fullName evidence="2">Uncharacterized protein</fullName>
    </submittedName>
</protein>
<feature type="compositionally biased region" description="Basic and acidic residues" evidence="1">
    <location>
        <begin position="160"/>
        <end position="178"/>
    </location>
</feature>
<evidence type="ECO:0000256" key="1">
    <source>
        <dbReference type="SAM" id="MobiDB-lite"/>
    </source>
</evidence>
<dbReference type="Gene3D" id="1.25.40.10">
    <property type="entry name" value="Tetratricopeptide repeat domain"/>
    <property type="match status" value="1"/>
</dbReference>
<feature type="compositionally biased region" description="Polar residues" evidence="1">
    <location>
        <begin position="150"/>
        <end position="159"/>
    </location>
</feature>
<comment type="caution">
    <text evidence="2">The sequence shown here is derived from an EMBL/GenBank/DDBJ whole genome shotgun (WGS) entry which is preliminary data.</text>
</comment>
<organism evidence="2 3">
    <name type="scientific">Pisum sativum</name>
    <name type="common">Garden pea</name>
    <name type="synonym">Lathyrus oleraceus</name>
    <dbReference type="NCBI Taxonomy" id="3888"/>
    <lineage>
        <taxon>Eukaryota</taxon>
        <taxon>Viridiplantae</taxon>
        <taxon>Streptophyta</taxon>
        <taxon>Embryophyta</taxon>
        <taxon>Tracheophyta</taxon>
        <taxon>Spermatophyta</taxon>
        <taxon>Magnoliopsida</taxon>
        <taxon>eudicotyledons</taxon>
        <taxon>Gunneridae</taxon>
        <taxon>Pentapetalae</taxon>
        <taxon>rosids</taxon>
        <taxon>fabids</taxon>
        <taxon>Fabales</taxon>
        <taxon>Fabaceae</taxon>
        <taxon>Papilionoideae</taxon>
        <taxon>50 kb inversion clade</taxon>
        <taxon>NPAAA clade</taxon>
        <taxon>Hologalegina</taxon>
        <taxon>IRL clade</taxon>
        <taxon>Fabeae</taxon>
        <taxon>Lathyrus</taxon>
    </lineage>
</organism>
<accession>A0A9D4ZWE2</accession>
<reference evidence="2 3" key="1">
    <citation type="journal article" date="2022" name="Nat. Genet.">
        <title>Improved pea reference genome and pan-genome highlight genomic features and evolutionary characteristics.</title>
        <authorList>
            <person name="Yang T."/>
            <person name="Liu R."/>
            <person name="Luo Y."/>
            <person name="Hu S."/>
            <person name="Wang D."/>
            <person name="Wang C."/>
            <person name="Pandey M.K."/>
            <person name="Ge S."/>
            <person name="Xu Q."/>
            <person name="Li N."/>
            <person name="Li G."/>
            <person name="Huang Y."/>
            <person name="Saxena R.K."/>
            <person name="Ji Y."/>
            <person name="Li M."/>
            <person name="Yan X."/>
            <person name="He Y."/>
            <person name="Liu Y."/>
            <person name="Wang X."/>
            <person name="Xiang C."/>
            <person name="Varshney R.K."/>
            <person name="Ding H."/>
            <person name="Gao S."/>
            <person name="Zong X."/>
        </authorList>
    </citation>
    <scope>NUCLEOTIDE SEQUENCE [LARGE SCALE GENOMIC DNA]</scope>
    <source>
        <strain evidence="2 3">cv. Zhongwan 6</strain>
    </source>
</reference>
<evidence type="ECO:0000313" key="2">
    <source>
        <dbReference type="EMBL" id="KAI5387066.1"/>
    </source>
</evidence>
<sequence>MLQALCSNIIFHVLMTKKPNKALKCNQKLLGADHIQTAASYHAIAIALSLMEAYPLSVQYEQTTLQILQAKLGLDDLRIQDAAAWLEYFESKPVEQQEAARNGTRKPDASIASKGHLSVSELLDYINPNHDTKGETQQQREETRVLQISCQNNVSVSSDESSKEIQKEASDEELHIPELEGSAESEDESNSAPEPEQPILEKIPDEKPQTSNELCFVLPPLSEYHKVHSNPIRIPKEPPI</sequence>